<protein>
    <submittedName>
        <fullName evidence="1">ABC-type amino acid transport substrate-binding protein</fullName>
    </submittedName>
</protein>
<dbReference type="EMBL" id="FOEG01000001">
    <property type="protein sequence ID" value="SEO48929.1"/>
    <property type="molecule type" value="Genomic_DNA"/>
</dbReference>
<dbReference type="Proteomes" id="UP000199657">
    <property type="component" value="Unassembled WGS sequence"/>
</dbReference>
<organism evidence="1 2">
    <name type="scientific">Aquisalimonas asiatica</name>
    <dbReference type="NCBI Taxonomy" id="406100"/>
    <lineage>
        <taxon>Bacteria</taxon>
        <taxon>Pseudomonadati</taxon>
        <taxon>Pseudomonadota</taxon>
        <taxon>Gammaproteobacteria</taxon>
        <taxon>Chromatiales</taxon>
        <taxon>Ectothiorhodospiraceae</taxon>
        <taxon>Aquisalimonas</taxon>
    </lineage>
</organism>
<keyword evidence="2" id="KW-1185">Reference proteome</keyword>
<dbReference type="SUPFAM" id="SSF53850">
    <property type="entry name" value="Periplasmic binding protein-like II"/>
    <property type="match status" value="1"/>
</dbReference>
<proteinExistence type="predicted"/>
<dbReference type="STRING" id="406100.SAMN04488052_101338"/>
<sequence>MAALLLAVAAANADASQSTLIRHQPPDAVDGDERDDYAVRLLELAMARTEHDHGPANLHAIAVHMSQDRAIRAMRDGRYLDVFWGMTSRSREEALLPVRIPMAQGLLGVRALVAREETLPRLGAVDSIDDLAAFSMGQGHDWPDTAILRHNGLQVATSSTYYSLFRMLDAGRFDLFPRGVIELQAEARLYESFNVRPSRDVVLAYYAPNYFFVRRDNEALAERIETGLRRAMADGSFSALLSSHPSTRYALDLLTLYQPRVLALDNPGLPEATPIDEPALWHRPVFDNLYQPPDQHP</sequence>
<reference evidence="1 2" key="1">
    <citation type="submission" date="2016-10" db="EMBL/GenBank/DDBJ databases">
        <authorList>
            <person name="de Groot N.N."/>
        </authorList>
    </citation>
    <scope>NUCLEOTIDE SEQUENCE [LARGE SCALE GENOMIC DNA]</scope>
    <source>
        <strain evidence="1 2">CGMCC 1.6291</strain>
    </source>
</reference>
<gene>
    <name evidence="1" type="ORF">SAMN04488052_101338</name>
</gene>
<evidence type="ECO:0000313" key="1">
    <source>
        <dbReference type="EMBL" id="SEO48929.1"/>
    </source>
</evidence>
<dbReference type="AlphaFoldDB" id="A0A1H8Q3Y5"/>
<name>A0A1H8Q3Y5_9GAMM</name>
<dbReference type="Gene3D" id="3.40.190.10">
    <property type="entry name" value="Periplasmic binding protein-like II"/>
    <property type="match status" value="2"/>
</dbReference>
<dbReference type="RefSeq" id="WP_091639378.1">
    <property type="nucleotide sequence ID" value="NZ_FOEG01000001.1"/>
</dbReference>
<evidence type="ECO:0000313" key="2">
    <source>
        <dbReference type="Proteomes" id="UP000199657"/>
    </source>
</evidence>
<accession>A0A1H8Q3Y5</accession>